<organism evidence="2 3">
    <name type="scientific">Gekko japonicus</name>
    <name type="common">Schlegel's Japanese gecko</name>
    <dbReference type="NCBI Taxonomy" id="146911"/>
    <lineage>
        <taxon>Eukaryota</taxon>
        <taxon>Metazoa</taxon>
        <taxon>Chordata</taxon>
        <taxon>Craniata</taxon>
        <taxon>Vertebrata</taxon>
        <taxon>Euteleostomi</taxon>
        <taxon>Lepidosauria</taxon>
        <taxon>Squamata</taxon>
        <taxon>Bifurcata</taxon>
        <taxon>Gekkota</taxon>
        <taxon>Gekkonidae</taxon>
        <taxon>Gekkoninae</taxon>
        <taxon>Gekko</taxon>
    </lineage>
</organism>
<dbReference type="InterPro" id="IPR052434">
    <property type="entry name" value="Tectonic-like_complex_comp"/>
</dbReference>
<name>A0ABM1K3W9_GEKJA</name>
<reference evidence="3" key="1">
    <citation type="submission" date="2025-08" db="UniProtKB">
        <authorList>
            <consortium name="RefSeq"/>
        </authorList>
    </citation>
    <scope>IDENTIFICATION</scope>
</reference>
<dbReference type="SUPFAM" id="SSF49562">
    <property type="entry name" value="C2 domain (Calcium/lipid-binding domain, CaLB)"/>
    <property type="match status" value="1"/>
</dbReference>
<dbReference type="SMART" id="SM00239">
    <property type="entry name" value="C2"/>
    <property type="match status" value="1"/>
</dbReference>
<evidence type="ECO:0000259" key="1">
    <source>
        <dbReference type="SMART" id="SM00239"/>
    </source>
</evidence>
<accession>A0ABM1K3W9</accession>
<dbReference type="Proteomes" id="UP000694871">
    <property type="component" value="Unplaced"/>
</dbReference>
<protein>
    <submittedName>
        <fullName evidence="3">Coiled-coil and C2 domain-containing protein 2A</fullName>
    </submittedName>
</protein>
<dbReference type="InterPro" id="IPR035892">
    <property type="entry name" value="C2_domain_sf"/>
</dbReference>
<evidence type="ECO:0000313" key="2">
    <source>
        <dbReference type="Proteomes" id="UP000694871"/>
    </source>
</evidence>
<dbReference type="InterPro" id="IPR056290">
    <property type="entry name" value="CEPT76/DRC7_peptidase-like_dom"/>
</dbReference>
<dbReference type="PANTHER" id="PTHR20837">
    <property type="entry name" value="CENTROSOMAL PROTEIN-RELATED"/>
    <property type="match status" value="1"/>
</dbReference>
<evidence type="ECO:0000313" key="3">
    <source>
        <dbReference type="RefSeq" id="XP_015268406.1"/>
    </source>
</evidence>
<dbReference type="InterPro" id="IPR000008">
    <property type="entry name" value="C2_dom"/>
</dbReference>
<dbReference type="GeneID" id="107111873"/>
<sequence>MDLDLFCRAEISRREDVKRRSLFLKVLFNSKEVSRTISRQISLDFRIHFGQIFNLQIFNWPESLKLQIYEMVGHGGVNLLAEVFVPIPETTVLTGGAPVEEIEFSSDQRMTLDHEGVGSGVPFSFEADGSNKVTLMTSGKVSCSVSWAVGENGVPLIPPVSQRNAGFSSAVKNIDAIASIGTSGLTDMRKLAKWAAETKLDPNNPSNAALMHLIMVTTSGDASVPDFFRLEQLQQEFNFASDDEFNRSKRFRLLQLRNGEVAEFRNYKHVPLLEREISERIFQDFEKRLQERDVIDTKDHLDAHRAVVAKYLQKVRESVINRFLIARHHFLLSDMVSEEEILSLGILGLSLFKLAAPKRPLKPRRKERKKITAQNLSDGDISLLVNIIRAYDIPIRKPEGSKLQQPSRSSRTFNEMFAASTNLQSPTHPAHWAFNQVLVRPFIEVSFQRMICRTTTAEGPNPNWNEELELPFRAPSGDYSTSGLQSVKDDVFVNIFDEVLYDVLEDDRERESGGVHTRVEKHWLGSVRIPFTTIYFQGRIDGTFKIDTPPVLLGYIKGKNQGNERGYDSVRNLTEGSYLSLFITIEPQLIPGESVREKFDSQEDEKLLQAAEKYQAECLLKFPNRQCLTTVIDINGKTVFVTRYIRPLNPPEELLRGHADNPQATSAVVARYVALVPFLPDSVSFAGICDLWSTSDQFLDLLAGDEEEHAVLLCNYFLALGKKSWLLIGNAIPEGATAYVLTWEQNQYVIWNPRNGHFYGQYDTFCPLQNVGCLISGDNIWFNIQQYDSPLRINFDVSKPKFWKPFFSRSLPFPGLSSVQPEALFYQCADKAAALELQGRLEKILKEKIMEWRPRNLTRWNRYCTSALRHFLPLLEENQGKDVEEDHQAELQKQLGDYRVSGFPIHTPFSEVSPLIEAVYTTGVHNIDVPNTEFALAVYVHAYPKNILSVWVYVASLVRNR</sequence>
<proteinExistence type="predicted"/>
<dbReference type="Gene3D" id="2.60.40.150">
    <property type="entry name" value="C2 domain"/>
    <property type="match status" value="1"/>
</dbReference>
<dbReference type="RefSeq" id="XP_015268406.1">
    <property type="nucleotide sequence ID" value="XM_015412920.1"/>
</dbReference>
<dbReference type="PANTHER" id="PTHR20837:SF7">
    <property type="entry name" value="COILED-COIL AND C2 DOMAIN-CONTAINING PROTEIN 2A"/>
    <property type="match status" value="1"/>
</dbReference>
<dbReference type="Pfam" id="PF15625">
    <property type="entry name" value="CC2D2AN-C2"/>
    <property type="match status" value="1"/>
</dbReference>
<dbReference type="Pfam" id="PF24656">
    <property type="entry name" value="CEPT76_peptidase"/>
    <property type="match status" value="1"/>
</dbReference>
<dbReference type="InterPro" id="IPR056288">
    <property type="entry name" value="CEP76_C"/>
</dbReference>
<keyword evidence="2" id="KW-1185">Reference proteome</keyword>
<dbReference type="Pfam" id="PF24652">
    <property type="entry name" value="CEP76_C"/>
    <property type="match status" value="1"/>
</dbReference>
<gene>
    <name evidence="3" type="primary">CC2D2A</name>
</gene>
<feature type="domain" description="C2" evidence="1">
    <location>
        <begin position="382"/>
        <end position="543"/>
    </location>
</feature>
<dbReference type="InterPro" id="IPR028928">
    <property type="entry name" value="CC2D2AN-C2"/>
</dbReference>